<evidence type="ECO:0000313" key="7">
    <source>
        <dbReference type="Proteomes" id="UP000094892"/>
    </source>
</evidence>
<dbReference type="EMBL" id="LUXO01000029">
    <property type="protein sequence ID" value="KZV02798.1"/>
    <property type="molecule type" value="Genomic_DNA"/>
</dbReference>
<dbReference type="EMBL" id="LUWI01000022">
    <property type="protein sequence ID" value="KZU03645.1"/>
    <property type="molecule type" value="Genomic_DNA"/>
</dbReference>
<dbReference type="EMBL" id="MCOL01000001">
    <property type="protein sequence ID" value="ODO62727.1"/>
    <property type="molecule type" value="Genomic_DNA"/>
</dbReference>
<dbReference type="GO" id="GO:0004074">
    <property type="term" value="F:biliverdin reductase [NAD(P)H] activity"/>
    <property type="evidence" value="ECO:0007669"/>
    <property type="project" value="TreeGrafter"/>
</dbReference>
<organism evidence="4 7">
    <name type="scientific">Lactiplantibacillus plantarum</name>
    <name type="common">Lactobacillus plantarum</name>
    <dbReference type="NCBI Taxonomy" id="1590"/>
    <lineage>
        <taxon>Bacteria</taxon>
        <taxon>Bacillati</taxon>
        <taxon>Bacillota</taxon>
        <taxon>Bacilli</taxon>
        <taxon>Lactobacillales</taxon>
        <taxon>Lactobacillaceae</taxon>
        <taxon>Lactiplantibacillus</taxon>
    </lineage>
</organism>
<name>A0A0G9FAG2_LACPN</name>
<dbReference type="AlphaFoldDB" id="A0A0G9FAG2"/>
<dbReference type="OMA" id="NENTYMG"/>
<proteinExistence type="predicted"/>
<dbReference type="Gene3D" id="3.40.50.720">
    <property type="entry name" value="NAD(P)-binding Rossmann-like Domain"/>
    <property type="match status" value="1"/>
</dbReference>
<dbReference type="RefSeq" id="WP_003642292.1">
    <property type="nucleotide sequence ID" value="NZ_AP028145.1"/>
</dbReference>
<dbReference type="PANTHER" id="PTHR43355:SF2">
    <property type="entry name" value="FLAVIN REDUCTASE (NADPH)"/>
    <property type="match status" value="1"/>
</dbReference>
<dbReference type="GeneID" id="77216193"/>
<evidence type="ECO:0000313" key="3">
    <source>
        <dbReference type="EMBL" id="KZV02798.1"/>
    </source>
</evidence>
<dbReference type="Proteomes" id="UP000094892">
    <property type="component" value="Unassembled WGS sequence"/>
</dbReference>
<dbReference type="Proteomes" id="UP000076872">
    <property type="component" value="Unassembled WGS sequence"/>
</dbReference>
<evidence type="ECO:0000313" key="6">
    <source>
        <dbReference type="Proteomes" id="UP000076989"/>
    </source>
</evidence>
<dbReference type="InterPro" id="IPR016040">
    <property type="entry name" value="NAD(P)-bd_dom"/>
</dbReference>
<dbReference type="Proteomes" id="UP000076989">
    <property type="component" value="Unassembled WGS sequence"/>
</dbReference>
<accession>A0A0G9FAG2</accession>
<protein>
    <submittedName>
        <fullName evidence="2">Oxidoreductase</fullName>
    </submittedName>
</protein>
<reference evidence="4 7" key="2">
    <citation type="submission" date="2016-08" db="EMBL/GenBank/DDBJ databases">
        <title>Genome sequencing of Lactobacillus plantarum JSA22, isolated from fermented soybean paste.</title>
        <authorList>
            <person name="Choi H.S."/>
        </authorList>
    </citation>
    <scope>NUCLEOTIDE SEQUENCE [LARGE SCALE GENOMIC DNA]</scope>
    <source>
        <strain evidence="4 7">JSA22</strain>
    </source>
</reference>
<dbReference type="InterPro" id="IPR051606">
    <property type="entry name" value="Polyketide_Oxido-like"/>
</dbReference>
<dbReference type="Pfam" id="PF13460">
    <property type="entry name" value="NAD_binding_10"/>
    <property type="match status" value="1"/>
</dbReference>
<evidence type="ECO:0000313" key="4">
    <source>
        <dbReference type="EMBL" id="ODO62727.1"/>
    </source>
</evidence>
<dbReference type="PATRIC" id="fig|1590.142.peg.2725"/>
<dbReference type="SUPFAM" id="SSF51735">
    <property type="entry name" value="NAD(P)-binding Rossmann-fold domains"/>
    <property type="match status" value="1"/>
</dbReference>
<dbReference type="InterPro" id="IPR036291">
    <property type="entry name" value="NAD(P)-bd_dom_sf"/>
</dbReference>
<sequence>MTKVLILGANGRIARIVEQRLLAETDVQLTLVLRNAGRLLVTSPERETVIQGDVSDSQLLDTVMPNQDIVYANLAGNMALLAQTIITSMNRNHVPHLIWVTGSGLYHETPNPFGAWVEQVVGHAAKNDTRHAARIIESSDIPATIIRAAYMTDDTKIDYELTYKGERFKGTMISRASIADLIMKIIAEPTAYENTSLGIAQPGTDNMLPQVKLMAQHR</sequence>
<evidence type="ECO:0000313" key="5">
    <source>
        <dbReference type="Proteomes" id="UP000076872"/>
    </source>
</evidence>
<evidence type="ECO:0000259" key="1">
    <source>
        <dbReference type="Pfam" id="PF13460"/>
    </source>
</evidence>
<evidence type="ECO:0000313" key="2">
    <source>
        <dbReference type="EMBL" id="KZU03645.1"/>
    </source>
</evidence>
<feature type="domain" description="NAD(P)-binding" evidence="1">
    <location>
        <begin position="8"/>
        <end position="189"/>
    </location>
</feature>
<reference evidence="5 6" key="1">
    <citation type="submission" date="2016-03" db="EMBL/GenBank/DDBJ databases">
        <title>Comparative genomics of 54 Lactobacillus plantarum strains reveals genomic uncoupling from niche constraints.</title>
        <authorList>
            <person name="Martino M.E."/>
        </authorList>
    </citation>
    <scope>NUCLEOTIDE SEQUENCE [LARGE SCALE GENOMIC DNA]</scope>
    <source>
        <strain evidence="3 5">NAB2</strain>
        <strain evidence="2 6">Nizo2260</strain>
    </source>
</reference>
<gene>
    <name evidence="4" type="ORF">LPJSA22_02745</name>
    <name evidence="3" type="ORF">NAB2_1770</name>
    <name evidence="2" type="ORF">Nizo2260_1885</name>
</gene>
<dbReference type="PANTHER" id="PTHR43355">
    <property type="entry name" value="FLAVIN REDUCTASE (NADPH)"/>
    <property type="match status" value="1"/>
</dbReference>
<dbReference type="GO" id="GO:0042602">
    <property type="term" value="F:riboflavin reductase (NADPH) activity"/>
    <property type="evidence" value="ECO:0007669"/>
    <property type="project" value="TreeGrafter"/>
</dbReference>
<comment type="caution">
    <text evidence="4">The sequence shown here is derived from an EMBL/GenBank/DDBJ whole genome shotgun (WGS) entry which is preliminary data.</text>
</comment>